<accession>A0A4U7JFX8</accession>
<dbReference type="Gene3D" id="3.30.460.40">
    <property type="match status" value="1"/>
</dbReference>
<dbReference type="OrthoDB" id="9773927at2"/>
<reference evidence="1 2" key="1">
    <citation type="submission" date="2020-09" db="EMBL/GenBank/DDBJ databases">
        <title>Characterization and genome sequencing of Ruminiclostridium sp. nov. MA18.</title>
        <authorList>
            <person name="Rettenmaier R."/>
            <person name="Kowollik M.-L."/>
            <person name="Liebl W."/>
            <person name="Zverlov V."/>
        </authorList>
    </citation>
    <scope>NUCLEOTIDE SEQUENCE [LARGE SCALE GENOMIC DNA]</scope>
    <source>
        <strain evidence="1 2">MA18</strain>
    </source>
</reference>
<evidence type="ECO:0000313" key="2">
    <source>
        <dbReference type="Proteomes" id="UP000306409"/>
    </source>
</evidence>
<dbReference type="GO" id="GO:0016740">
    <property type="term" value="F:transferase activity"/>
    <property type="evidence" value="ECO:0007669"/>
    <property type="project" value="UniProtKB-KW"/>
</dbReference>
<dbReference type="Pfam" id="PF14907">
    <property type="entry name" value="NTP_transf_5"/>
    <property type="match status" value="1"/>
</dbReference>
<dbReference type="KEGG" id="rher:EHE19_017485"/>
<sequence length="414" mass="48026">MTAKDTLLIEILCAAIYNREFQIDKCKAAAVNWDEIYKEARAHQVHTLVFPIIKDIDSKVGLDEKLMAVWNISVMSCGIQMICGEVWLGEVIETLDALGIETIVLKGMAINKCYPKPELRTMGDADILVHEEDIEKATEVLENLGYVSSKDKKTKHIEFFKKNAISIELHRLLIDYDFMQNKESFHDEIWENTTSINLGSIKANILSWEMQILHICIHMASHISYGGIGLRQLCDLVMVVERKRNEINWNIVQERSIKYGIDNFICAIFMVCNRLFNMEIPAELIFRNADEEKLDRLINDILAGGNLGNNDIHRTSANVLITNSNNAEELNYKNKLSRARRILFPNRNILAKRKKYLYVRKSPIFLPFAWIHRIVYGFKRKDFNFNDKKAIFNDKELNIMAKERNNLLEWLGLR</sequence>
<dbReference type="Proteomes" id="UP000306409">
    <property type="component" value="Chromosome"/>
</dbReference>
<keyword evidence="1" id="KW-0808">Transferase</keyword>
<name>A0A4U7JFX8_9FIRM</name>
<organism evidence="1 2">
    <name type="scientific">Ruminiclostridium herbifermentans</name>
    <dbReference type="NCBI Taxonomy" id="2488810"/>
    <lineage>
        <taxon>Bacteria</taxon>
        <taxon>Bacillati</taxon>
        <taxon>Bacillota</taxon>
        <taxon>Clostridia</taxon>
        <taxon>Eubacteriales</taxon>
        <taxon>Oscillospiraceae</taxon>
        <taxon>Ruminiclostridium</taxon>
    </lineage>
</organism>
<proteinExistence type="predicted"/>
<dbReference type="RefSeq" id="WP_137697384.1">
    <property type="nucleotide sequence ID" value="NZ_CP061336.1"/>
</dbReference>
<evidence type="ECO:0000313" key="1">
    <source>
        <dbReference type="EMBL" id="QNU66617.1"/>
    </source>
</evidence>
<dbReference type="AlphaFoldDB" id="A0A4U7JFX8"/>
<gene>
    <name evidence="1" type="ORF">EHE19_017485</name>
</gene>
<dbReference type="InterPro" id="IPR039498">
    <property type="entry name" value="NTP_transf_5"/>
</dbReference>
<dbReference type="EMBL" id="CP061336">
    <property type="protein sequence ID" value="QNU66617.1"/>
    <property type="molecule type" value="Genomic_DNA"/>
</dbReference>
<protein>
    <submittedName>
        <fullName evidence="1">Nucleotidyltransferase family protein</fullName>
    </submittedName>
</protein>
<keyword evidence="2" id="KW-1185">Reference proteome</keyword>